<reference evidence="1 2" key="1">
    <citation type="submission" date="2019-03" db="EMBL/GenBank/DDBJ databases">
        <authorList>
            <person name="Kox A.R. M."/>
        </authorList>
    </citation>
    <scope>NUCLEOTIDE SEQUENCE [LARGE SCALE GENOMIC DNA]</scope>
    <source>
        <strain evidence="1">MTUNDRAET4 annotated genome</strain>
        <plasmid evidence="2">2</plasmid>
    </source>
</reference>
<evidence type="ECO:0000313" key="2">
    <source>
        <dbReference type="Proteomes" id="UP000294360"/>
    </source>
</evidence>
<accession>A0A4U8Z6P8</accession>
<organism evidence="1 2">
    <name type="scientific">Methylocella tundrae</name>
    <dbReference type="NCBI Taxonomy" id="227605"/>
    <lineage>
        <taxon>Bacteria</taxon>
        <taxon>Pseudomonadati</taxon>
        <taxon>Pseudomonadota</taxon>
        <taxon>Alphaproteobacteria</taxon>
        <taxon>Hyphomicrobiales</taxon>
        <taxon>Beijerinckiaceae</taxon>
        <taxon>Methylocella</taxon>
    </lineage>
</organism>
<geneLocation type="plasmid" evidence="1 2">
    <name>2</name>
</geneLocation>
<protein>
    <submittedName>
        <fullName evidence="1">Uncharacterized protein</fullName>
    </submittedName>
</protein>
<evidence type="ECO:0000313" key="1">
    <source>
        <dbReference type="EMBL" id="VFU16432.1"/>
    </source>
</evidence>
<dbReference type="AlphaFoldDB" id="A0A4U8Z6P8"/>
<dbReference type="EMBL" id="LR536451">
    <property type="protein sequence ID" value="VFU16432.1"/>
    <property type="molecule type" value="Genomic_DNA"/>
</dbReference>
<keyword evidence="1" id="KW-0614">Plasmid</keyword>
<name>A0A4U8Z6P8_METTU</name>
<proteinExistence type="predicted"/>
<gene>
    <name evidence="1" type="ORF">MTUNDRAET4_0099</name>
</gene>
<dbReference type="Proteomes" id="UP000294360">
    <property type="component" value="Plasmid 2"/>
</dbReference>
<dbReference type="KEGG" id="mtun:MTUNDRAET4_0099.1"/>
<sequence>MICRQAAHTERGRVRPRDCWRSAARPWCKVAFLKIRAGEMTAALDCRICLGIDGCSRRMISI</sequence>